<sequence>MTRTLATAAEAPVLPRILLRDGEAVTAPVPAAPARTGAAAATERPLRVVIAGGGTGGHLFPGIALAEEIRARGGEVHFVGTARGIEARAVPESGYALELIDVAGIKGRGLAGLVRGLLRLPRAWLQSLRLLRRLRPDVVVGVGGYASGPVVATASMLRIPTAILEQNSIPGITNRILSRLVRKVFCTFPDVRGRFPAPKVVLAGNPIRRQILGQLVAAGETTAAAAAATPHGPRLFVFGGSQGARAINDAVLAALPGLLERLPNLEIWHQTGKGDEARVRDGYAALGLGEPRARVAAFLKDMAAPYAWCDLVLCRAGATSLSELTAVGKPAVLVPFPHATDNHQEWNARALVDAGGALLMRESEWTPEALTGALAGLLAAPERLYDMSNAMRTAARPEAARTIVDAMSAWR</sequence>
<comment type="similarity">
    <text evidence="10">Belongs to the glycosyltransferase 28 family. MurG subfamily.</text>
</comment>
<evidence type="ECO:0000256" key="10">
    <source>
        <dbReference type="HAMAP-Rule" id="MF_00033"/>
    </source>
</evidence>
<feature type="binding site" evidence="10">
    <location>
        <position position="167"/>
    </location>
    <ligand>
        <name>UDP-N-acetyl-alpha-D-glucosamine</name>
        <dbReference type="ChEBI" id="CHEBI:57705"/>
    </ligand>
</feature>
<keyword evidence="14" id="KW-1185">Reference proteome</keyword>
<dbReference type="CDD" id="cd03785">
    <property type="entry name" value="GT28_MurG"/>
    <property type="match status" value="1"/>
</dbReference>
<dbReference type="RefSeq" id="WP_272084144.1">
    <property type="nucleotide sequence ID" value="NZ_JAQNDL010000001.1"/>
</dbReference>
<keyword evidence="4 10" id="KW-0808">Transferase</keyword>
<comment type="catalytic activity">
    <reaction evidence="10">
        <text>di-trans,octa-cis-undecaprenyl diphospho-N-acetyl-alpha-D-muramoyl-L-alanyl-D-glutamyl-meso-2,6-diaminopimeloyl-D-alanyl-D-alanine + UDP-N-acetyl-alpha-D-glucosamine = di-trans,octa-cis-undecaprenyl diphospho-[N-acetyl-alpha-D-glucosaminyl-(1-&gt;4)]-N-acetyl-alpha-D-muramoyl-L-alanyl-D-glutamyl-meso-2,6-diaminopimeloyl-D-alanyl-D-alanine + UDP + H(+)</text>
        <dbReference type="Rhea" id="RHEA:31227"/>
        <dbReference type="ChEBI" id="CHEBI:15378"/>
        <dbReference type="ChEBI" id="CHEBI:57705"/>
        <dbReference type="ChEBI" id="CHEBI:58223"/>
        <dbReference type="ChEBI" id="CHEBI:61387"/>
        <dbReference type="ChEBI" id="CHEBI:61388"/>
        <dbReference type="EC" id="2.4.1.227"/>
    </reaction>
</comment>
<feature type="binding site" evidence="10">
    <location>
        <position position="208"/>
    </location>
    <ligand>
        <name>UDP-N-acetyl-alpha-D-glucosamine</name>
        <dbReference type="ChEBI" id="CHEBI:57705"/>
    </ligand>
</feature>
<name>A0ABT5DRN7_9BACT</name>
<keyword evidence="7 10" id="KW-0472">Membrane</keyword>
<evidence type="ECO:0000256" key="1">
    <source>
        <dbReference type="ARBA" id="ARBA00022475"/>
    </source>
</evidence>
<keyword evidence="6 10" id="KW-0573">Peptidoglycan synthesis</keyword>
<dbReference type="EMBL" id="JAQNDL010000001">
    <property type="protein sequence ID" value="MDC0715719.1"/>
    <property type="molecule type" value="Genomic_DNA"/>
</dbReference>
<evidence type="ECO:0000256" key="4">
    <source>
        <dbReference type="ARBA" id="ARBA00022679"/>
    </source>
</evidence>
<dbReference type="Gene3D" id="3.40.50.2000">
    <property type="entry name" value="Glycogen Phosphorylase B"/>
    <property type="match status" value="2"/>
</dbReference>
<evidence type="ECO:0000259" key="12">
    <source>
        <dbReference type="Pfam" id="PF04101"/>
    </source>
</evidence>
<evidence type="ECO:0000256" key="8">
    <source>
        <dbReference type="ARBA" id="ARBA00023306"/>
    </source>
</evidence>
<dbReference type="Pfam" id="PF03033">
    <property type="entry name" value="Glyco_transf_28"/>
    <property type="match status" value="1"/>
</dbReference>
<dbReference type="InterPro" id="IPR004276">
    <property type="entry name" value="GlycoTrans_28_N"/>
</dbReference>
<dbReference type="NCBIfam" id="TIGR01133">
    <property type="entry name" value="murG"/>
    <property type="match status" value="1"/>
</dbReference>
<dbReference type="InterPro" id="IPR007235">
    <property type="entry name" value="Glyco_trans_28_C"/>
</dbReference>
<proteinExistence type="inferred from homology"/>
<accession>A0ABT5DRN7</accession>
<keyword evidence="5 10" id="KW-0133">Cell shape</keyword>
<evidence type="ECO:0000256" key="3">
    <source>
        <dbReference type="ARBA" id="ARBA00022676"/>
    </source>
</evidence>
<comment type="subcellular location">
    <subcellularLocation>
        <location evidence="10">Cell membrane</location>
        <topology evidence="10">Peripheral membrane protein</topology>
        <orientation evidence="10">Cytoplasmic side</orientation>
    </subcellularLocation>
</comment>
<dbReference type="EC" id="2.4.1.227" evidence="10"/>
<evidence type="ECO:0000256" key="9">
    <source>
        <dbReference type="ARBA" id="ARBA00023316"/>
    </source>
</evidence>
<reference evidence="13 14" key="1">
    <citation type="submission" date="2022-11" db="EMBL/GenBank/DDBJ databases">
        <title>Minimal conservation of predation-associated metabolite biosynthetic gene clusters underscores biosynthetic potential of Myxococcota including descriptions for ten novel species: Archangium lansinium sp. nov., Myxococcus landrumus sp. nov., Nannocystis bai.</title>
        <authorList>
            <person name="Ahearne A."/>
            <person name="Stevens C."/>
            <person name="Dowd S."/>
        </authorList>
    </citation>
    <scope>NUCLEOTIDE SEQUENCE [LARGE SCALE GENOMIC DNA]</scope>
    <source>
        <strain evidence="13 14">BB15-2</strain>
    </source>
</reference>
<feature type="binding site" evidence="10">
    <location>
        <begin position="55"/>
        <end position="57"/>
    </location>
    <ligand>
        <name>UDP-N-acetyl-alpha-D-glucosamine</name>
        <dbReference type="ChEBI" id="CHEBI:57705"/>
    </ligand>
</feature>
<dbReference type="InterPro" id="IPR006009">
    <property type="entry name" value="GlcNAc_MurG"/>
</dbReference>
<feature type="binding site" evidence="10">
    <location>
        <position position="241"/>
    </location>
    <ligand>
        <name>UDP-N-acetyl-alpha-D-glucosamine</name>
        <dbReference type="ChEBI" id="CHEBI:57705"/>
    </ligand>
</feature>
<dbReference type="HAMAP" id="MF_00033">
    <property type="entry name" value="MurG"/>
    <property type="match status" value="1"/>
</dbReference>
<dbReference type="GO" id="GO:0016757">
    <property type="term" value="F:glycosyltransferase activity"/>
    <property type="evidence" value="ECO:0007669"/>
    <property type="project" value="UniProtKB-KW"/>
</dbReference>
<comment type="caution">
    <text evidence="10">Lacks conserved residue(s) required for the propagation of feature annotation.</text>
</comment>
<dbReference type="Pfam" id="PF04101">
    <property type="entry name" value="Glyco_tran_28_C"/>
    <property type="match status" value="1"/>
</dbReference>
<comment type="function">
    <text evidence="10">Cell wall formation. Catalyzes the transfer of a GlcNAc subunit on undecaprenyl-pyrophosphoryl-MurNAc-pentapeptide (lipid intermediate I) to form undecaprenyl-pyrophosphoryl-MurNAc-(pentapeptide)GlcNAc (lipid intermediate II).</text>
</comment>
<keyword evidence="2 10" id="KW-0132">Cell division</keyword>
<comment type="caution">
    <text evidence="13">The sequence shown here is derived from an EMBL/GenBank/DDBJ whole genome shotgun (WGS) entry which is preliminary data.</text>
</comment>
<dbReference type="Proteomes" id="UP001221686">
    <property type="component" value="Unassembled WGS sequence"/>
</dbReference>
<evidence type="ECO:0000313" key="14">
    <source>
        <dbReference type="Proteomes" id="UP001221686"/>
    </source>
</evidence>
<evidence type="ECO:0000256" key="5">
    <source>
        <dbReference type="ARBA" id="ARBA00022960"/>
    </source>
</evidence>
<feature type="binding site" evidence="10">
    <location>
        <position position="344"/>
    </location>
    <ligand>
        <name>UDP-N-acetyl-alpha-D-glucosamine</name>
        <dbReference type="ChEBI" id="CHEBI:57705"/>
    </ligand>
</feature>
<organism evidence="13 14">
    <name type="scientific">Nannocystis bainbridge</name>
    <dbReference type="NCBI Taxonomy" id="2995303"/>
    <lineage>
        <taxon>Bacteria</taxon>
        <taxon>Pseudomonadati</taxon>
        <taxon>Myxococcota</taxon>
        <taxon>Polyangia</taxon>
        <taxon>Nannocystales</taxon>
        <taxon>Nannocystaceae</taxon>
        <taxon>Nannocystis</taxon>
    </lineage>
</organism>
<dbReference type="SUPFAM" id="SSF53756">
    <property type="entry name" value="UDP-Glycosyltransferase/glycogen phosphorylase"/>
    <property type="match status" value="1"/>
</dbReference>
<gene>
    <name evidence="10 13" type="primary">murG</name>
    <name evidence="13" type="ORF">POL25_02375</name>
</gene>
<evidence type="ECO:0000256" key="7">
    <source>
        <dbReference type="ARBA" id="ARBA00023136"/>
    </source>
</evidence>
<protein>
    <recommendedName>
        <fullName evidence="10">UDP-N-acetylglucosamine--N-acetylmuramyl-(pentapeptide) pyrophosphoryl-undecaprenol N-acetylglucosamine transferase</fullName>
        <ecNumber evidence="10">2.4.1.227</ecNumber>
    </recommendedName>
    <alternativeName>
        <fullName evidence="10">Undecaprenyl-PP-MurNAc-pentapeptide-UDPGlcNAc GlcNAc transferase</fullName>
    </alternativeName>
</protein>
<evidence type="ECO:0000259" key="11">
    <source>
        <dbReference type="Pfam" id="PF03033"/>
    </source>
</evidence>
<keyword evidence="3 10" id="KW-0328">Glycosyltransferase</keyword>
<keyword evidence="9 10" id="KW-0961">Cell wall biogenesis/degradation</keyword>
<dbReference type="PANTHER" id="PTHR21015:SF22">
    <property type="entry name" value="GLYCOSYLTRANSFERASE"/>
    <property type="match status" value="1"/>
</dbReference>
<dbReference type="PANTHER" id="PTHR21015">
    <property type="entry name" value="UDP-N-ACETYLGLUCOSAMINE--N-ACETYLMURAMYL-(PENTAPEPTIDE) PYROPHOSPHORYL-UNDECAPRENOL N-ACETYLGLUCOSAMINE TRANSFERASE 1"/>
    <property type="match status" value="1"/>
</dbReference>
<feature type="domain" description="Glycosyltransferase family 28 N-terminal" evidence="11">
    <location>
        <begin position="48"/>
        <end position="185"/>
    </location>
</feature>
<comment type="pathway">
    <text evidence="10">Cell wall biogenesis; peptidoglycan biosynthesis.</text>
</comment>
<keyword evidence="8 10" id="KW-0131">Cell cycle</keyword>
<evidence type="ECO:0000313" key="13">
    <source>
        <dbReference type="EMBL" id="MDC0715719.1"/>
    </source>
</evidence>
<evidence type="ECO:0000256" key="6">
    <source>
        <dbReference type="ARBA" id="ARBA00022984"/>
    </source>
</evidence>
<keyword evidence="1 10" id="KW-1003">Cell membrane</keyword>
<feature type="domain" description="Glycosyl transferase family 28 C-terminal" evidence="12">
    <location>
        <begin position="235"/>
        <end position="401"/>
    </location>
</feature>
<evidence type="ECO:0000256" key="2">
    <source>
        <dbReference type="ARBA" id="ARBA00022618"/>
    </source>
</evidence>